<protein>
    <submittedName>
        <fullName evidence="3">LolA family protein</fullName>
    </submittedName>
</protein>
<dbReference type="Gene3D" id="2.50.20.10">
    <property type="entry name" value="Lipoprotein localisation LolA/LolB/LppX"/>
    <property type="match status" value="1"/>
</dbReference>
<accession>A0ABW9KHR1</accession>
<gene>
    <name evidence="3" type="ORF">ACK2TP_06095</name>
</gene>
<dbReference type="InterPro" id="IPR029046">
    <property type="entry name" value="LolA/LolB/LppX"/>
</dbReference>
<name>A0ABW9KHR1_9BACT</name>
<reference evidence="3 4" key="1">
    <citation type="submission" date="2024-12" db="EMBL/GenBank/DDBJ databases">
        <authorList>
            <person name="Lee Y."/>
        </authorList>
    </citation>
    <scope>NUCLEOTIDE SEQUENCE [LARGE SCALE GENOMIC DNA]</scope>
    <source>
        <strain evidence="3 4">03SUJ4</strain>
    </source>
</reference>
<evidence type="ECO:0000256" key="2">
    <source>
        <dbReference type="SAM" id="SignalP"/>
    </source>
</evidence>
<sequence>MFKTALATIAVLLSSTAALAATDPALDKVLRQLDAASAKFQSTEADVKDEFYERVVRDTSTQTGSVYFLRSGGGTEMGLAIGQKRISFKNGQGVLYDPNGASKFTSFSAGQNQQKADSFLTLGFGGSGKDLERAWDIKLLGTEQITDGTTPVTVDKLDLVPKDPGVKNTFTHVVIWIDPTRSVSLKQEYTTPEGDKRTVTYSHLRYNTKIDTKKYALPKK</sequence>
<evidence type="ECO:0000313" key="4">
    <source>
        <dbReference type="Proteomes" id="UP001634747"/>
    </source>
</evidence>
<organism evidence="3 4">
    <name type="scientific">Terriglobus aquaticus</name>
    <dbReference type="NCBI Taxonomy" id="940139"/>
    <lineage>
        <taxon>Bacteria</taxon>
        <taxon>Pseudomonadati</taxon>
        <taxon>Acidobacteriota</taxon>
        <taxon>Terriglobia</taxon>
        <taxon>Terriglobales</taxon>
        <taxon>Acidobacteriaceae</taxon>
        <taxon>Terriglobus</taxon>
    </lineage>
</organism>
<feature type="chain" id="PRO_5047307485" evidence="2">
    <location>
        <begin position="21"/>
        <end position="220"/>
    </location>
</feature>
<dbReference type="EMBL" id="JBJYXY010000001">
    <property type="protein sequence ID" value="MFN2975327.1"/>
    <property type="molecule type" value="Genomic_DNA"/>
</dbReference>
<evidence type="ECO:0000313" key="3">
    <source>
        <dbReference type="EMBL" id="MFN2975327.1"/>
    </source>
</evidence>
<keyword evidence="1 2" id="KW-0732">Signal</keyword>
<dbReference type="RefSeq" id="WP_263413144.1">
    <property type="nucleotide sequence ID" value="NZ_BAABBH010000001.1"/>
</dbReference>
<dbReference type="Proteomes" id="UP001634747">
    <property type="component" value="Unassembled WGS sequence"/>
</dbReference>
<keyword evidence="4" id="KW-1185">Reference proteome</keyword>
<proteinExistence type="predicted"/>
<evidence type="ECO:0000256" key="1">
    <source>
        <dbReference type="ARBA" id="ARBA00022729"/>
    </source>
</evidence>
<comment type="caution">
    <text evidence="3">The sequence shown here is derived from an EMBL/GenBank/DDBJ whole genome shotgun (WGS) entry which is preliminary data.</text>
</comment>
<feature type="signal peptide" evidence="2">
    <location>
        <begin position="1"/>
        <end position="20"/>
    </location>
</feature>
<dbReference type="SUPFAM" id="SSF89392">
    <property type="entry name" value="Prokaryotic lipoproteins and lipoprotein localization factors"/>
    <property type="match status" value="1"/>
</dbReference>